<dbReference type="GO" id="GO:0032259">
    <property type="term" value="P:methylation"/>
    <property type="evidence" value="ECO:0007669"/>
    <property type="project" value="UniProtKB-KW"/>
</dbReference>
<reference evidence="2 3" key="1">
    <citation type="submission" date="2020-08" db="EMBL/GenBank/DDBJ databases">
        <title>Genomic Encyclopedia of Type Strains, Phase IV (KMG-IV): sequencing the most valuable type-strain genomes for metagenomic binning, comparative biology and taxonomic classification.</title>
        <authorList>
            <person name="Goeker M."/>
        </authorList>
    </citation>
    <scope>NUCLEOTIDE SEQUENCE [LARGE SCALE GENOMIC DNA]</scope>
    <source>
        <strain evidence="2 3">DSM 26723</strain>
    </source>
</reference>
<dbReference type="SUPFAM" id="SSF53335">
    <property type="entry name" value="S-adenosyl-L-methionine-dependent methyltransferases"/>
    <property type="match status" value="1"/>
</dbReference>
<dbReference type="InterPro" id="IPR013216">
    <property type="entry name" value="Methyltransf_11"/>
</dbReference>
<evidence type="ECO:0000313" key="2">
    <source>
        <dbReference type="EMBL" id="MBB6091588.1"/>
    </source>
</evidence>
<dbReference type="GO" id="GO:0008757">
    <property type="term" value="F:S-adenosylmethionine-dependent methyltransferase activity"/>
    <property type="evidence" value="ECO:0007669"/>
    <property type="project" value="InterPro"/>
</dbReference>
<sequence>MQPHSADSLHAWLGSPIGERLYALECKLTSEALAQVFGWQLLQIGFWGNDDRLIADARTQRKSVLGWHGTASRSAEQVPAMIRSRTDSLAVASDSVDAVLLPHTLEYEPDPHEILREVGRILSGEGHLIVLGFRPFSSWGIRHLFAGHGFPPGTQRLIGERRLRDWLKLLGFEIVDSRRYLFALPWRAASPEGFFERTGERIWPMFAGAYMLKARKRVYAITPVRPRWKLRPKVVGGLIEPTTRMNTGSRLEARGPRQK</sequence>
<dbReference type="Pfam" id="PF08241">
    <property type="entry name" value="Methyltransf_11"/>
    <property type="match status" value="1"/>
</dbReference>
<comment type="caution">
    <text evidence="2">The sequence shown here is derived from an EMBL/GenBank/DDBJ whole genome shotgun (WGS) entry which is preliminary data.</text>
</comment>
<keyword evidence="3" id="KW-1185">Reference proteome</keyword>
<dbReference type="InterPro" id="IPR029063">
    <property type="entry name" value="SAM-dependent_MTases_sf"/>
</dbReference>
<proteinExistence type="predicted"/>
<evidence type="ECO:0000259" key="1">
    <source>
        <dbReference type="Pfam" id="PF08241"/>
    </source>
</evidence>
<organism evidence="2 3">
    <name type="scientific">Povalibacter uvarum</name>
    <dbReference type="NCBI Taxonomy" id="732238"/>
    <lineage>
        <taxon>Bacteria</taxon>
        <taxon>Pseudomonadati</taxon>
        <taxon>Pseudomonadota</taxon>
        <taxon>Gammaproteobacteria</taxon>
        <taxon>Steroidobacterales</taxon>
        <taxon>Steroidobacteraceae</taxon>
        <taxon>Povalibacter</taxon>
    </lineage>
</organism>
<gene>
    <name evidence="2" type="ORF">HNQ60_000434</name>
</gene>
<dbReference type="RefSeq" id="WP_184329378.1">
    <property type="nucleotide sequence ID" value="NZ_JACHHZ010000001.1"/>
</dbReference>
<dbReference type="EMBL" id="JACHHZ010000001">
    <property type="protein sequence ID" value="MBB6091588.1"/>
    <property type="molecule type" value="Genomic_DNA"/>
</dbReference>
<name>A0A841HH18_9GAMM</name>
<dbReference type="Gene3D" id="3.40.50.150">
    <property type="entry name" value="Vaccinia Virus protein VP39"/>
    <property type="match status" value="1"/>
</dbReference>
<evidence type="ECO:0000313" key="3">
    <source>
        <dbReference type="Proteomes" id="UP000588068"/>
    </source>
</evidence>
<dbReference type="AlphaFoldDB" id="A0A841HH18"/>
<feature type="domain" description="Methyltransferase type 11" evidence="1">
    <location>
        <begin position="77"/>
        <end position="130"/>
    </location>
</feature>
<accession>A0A841HH18</accession>
<dbReference type="Proteomes" id="UP000588068">
    <property type="component" value="Unassembled WGS sequence"/>
</dbReference>
<protein>
    <submittedName>
        <fullName evidence="2">SAM-dependent methyltransferase</fullName>
    </submittedName>
</protein>
<keyword evidence="2" id="KW-0808">Transferase</keyword>
<keyword evidence="2" id="KW-0489">Methyltransferase</keyword>